<dbReference type="Pfam" id="PF05232">
    <property type="entry name" value="BTP"/>
    <property type="match status" value="2"/>
</dbReference>
<feature type="transmembrane region" description="Helical" evidence="1">
    <location>
        <begin position="111"/>
        <end position="128"/>
    </location>
</feature>
<feature type="domain" description="Chlorhexidine efflux transporter" evidence="2">
    <location>
        <begin position="3"/>
        <end position="65"/>
    </location>
</feature>
<dbReference type="NCBIfam" id="NF033664">
    <property type="entry name" value="PACE_transport"/>
    <property type="match status" value="1"/>
</dbReference>
<keyword evidence="1" id="KW-0812">Transmembrane</keyword>
<proteinExistence type="predicted"/>
<gene>
    <name evidence="3" type="ORF">J2X19_003586</name>
</gene>
<feature type="domain" description="Chlorhexidine efflux transporter" evidence="2">
    <location>
        <begin position="71"/>
        <end position="133"/>
    </location>
</feature>
<feature type="transmembrane region" description="Helical" evidence="1">
    <location>
        <begin position="39"/>
        <end position="59"/>
    </location>
</feature>
<dbReference type="InterPro" id="IPR007896">
    <property type="entry name" value="BTP_bacteria"/>
</dbReference>
<dbReference type="EMBL" id="JAVDXT010000003">
    <property type="protein sequence ID" value="MDR7378892.1"/>
    <property type="molecule type" value="Genomic_DNA"/>
</dbReference>
<evidence type="ECO:0000256" key="1">
    <source>
        <dbReference type="SAM" id="Phobius"/>
    </source>
</evidence>
<sequence length="144" mass="15815">MQGIKRKVVYVGLFEGIAILATTFGLSGITGHGMQDSSVVAVAASSIAIAWNLVFNTVFERWEARQAVRGRSVGRRIAHAIGFEGGLTVFLVPLMAWWFDVSLLQALAMDFGLLLFFLVYAFVFNWIFDRVFGLPASALQVQPA</sequence>
<keyword evidence="1" id="KW-0472">Membrane</keyword>
<comment type="caution">
    <text evidence="3">The sequence shown here is derived from an EMBL/GenBank/DDBJ whole genome shotgun (WGS) entry which is preliminary data.</text>
</comment>
<dbReference type="Proteomes" id="UP001180487">
    <property type="component" value="Unassembled WGS sequence"/>
</dbReference>
<dbReference type="InterPro" id="IPR058208">
    <property type="entry name" value="PACE"/>
</dbReference>
<organism evidence="3 4">
    <name type="scientific">Rhodoferax ferrireducens</name>
    <dbReference type="NCBI Taxonomy" id="192843"/>
    <lineage>
        <taxon>Bacteria</taxon>
        <taxon>Pseudomonadati</taxon>
        <taxon>Pseudomonadota</taxon>
        <taxon>Betaproteobacteria</taxon>
        <taxon>Burkholderiales</taxon>
        <taxon>Comamonadaceae</taxon>
        <taxon>Rhodoferax</taxon>
    </lineage>
</organism>
<name>A0ABU2CC20_9BURK</name>
<evidence type="ECO:0000259" key="2">
    <source>
        <dbReference type="Pfam" id="PF05232"/>
    </source>
</evidence>
<protein>
    <submittedName>
        <fullName evidence="3">Membrane protein</fullName>
    </submittedName>
</protein>
<feature type="transmembrane region" description="Helical" evidence="1">
    <location>
        <begin position="7"/>
        <end position="27"/>
    </location>
</feature>
<dbReference type="RefSeq" id="WP_310375176.1">
    <property type="nucleotide sequence ID" value="NZ_JAVDXT010000003.1"/>
</dbReference>
<reference evidence="3 4" key="1">
    <citation type="submission" date="2023-07" db="EMBL/GenBank/DDBJ databases">
        <title>Sorghum-associated microbial communities from plants grown in Nebraska, USA.</title>
        <authorList>
            <person name="Schachtman D."/>
        </authorList>
    </citation>
    <scope>NUCLEOTIDE SEQUENCE [LARGE SCALE GENOMIC DNA]</scope>
    <source>
        <strain evidence="3 4">BE313</strain>
    </source>
</reference>
<accession>A0ABU2CC20</accession>
<evidence type="ECO:0000313" key="4">
    <source>
        <dbReference type="Proteomes" id="UP001180487"/>
    </source>
</evidence>
<keyword evidence="4" id="KW-1185">Reference proteome</keyword>
<keyword evidence="1" id="KW-1133">Transmembrane helix</keyword>
<evidence type="ECO:0000313" key="3">
    <source>
        <dbReference type="EMBL" id="MDR7378892.1"/>
    </source>
</evidence>
<feature type="transmembrane region" description="Helical" evidence="1">
    <location>
        <begin position="80"/>
        <end position="99"/>
    </location>
</feature>